<proteinExistence type="predicted"/>
<keyword evidence="10" id="KW-1185">Reference proteome</keyword>
<evidence type="ECO:0000256" key="3">
    <source>
        <dbReference type="ARBA" id="ARBA00022475"/>
    </source>
</evidence>
<dbReference type="InterPro" id="IPR011701">
    <property type="entry name" value="MFS"/>
</dbReference>
<feature type="transmembrane region" description="Helical" evidence="7">
    <location>
        <begin position="83"/>
        <end position="100"/>
    </location>
</feature>
<feature type="transmembrane region" description="Helical" evidence="7">
    <location>
        <begin position="52"/>
        <end position="71"/>
    </location>
</feature>
<gene>
    <name evidence="9" type="ORF">G6R27_01400</name>
</gene>
<feature type="transmembrane region" description="Helical" evidence="7">
    <location>
        <begin position="142"/>
        <end position="167"/>
    </location>
</feature>
<feature type="transmembrane region" description="Helical" evidence="7">
    <location>
        <begin position="264"/>
        <end position="285"/>
    </location>
</feature>
<keyword evidence="4 7" id="KW-0812">Transmembrane</keyword>
<sequence>MNRKENDNMTKQRFGMVLPITLLAYFLILMDNSIIFTSATEIGQSLHLSNAGLAWISNAYTLTFGGFLLLAGRLSDLLGRKRIFLIGLLIFGFSSLMIGLSDQVAVVIAMRALQGIGSSIIAPTTLALMMDAYQGEMREKAIAYYGATAGIGSSVGLLVGGGLTTFFSWEAGFLINVPLTLLLVFLAIKFVPNTPRTKTPIDLIGAILSVLALVAIIEGLTSNQWLTIVIGAVLFIIFIIYEARIENPLLPLTLFKNRVRSGAYLARLLFMMAMLPYWFFVPQVLQESYHFTALTAGLGFFPLTVVNFIASLYLPKLTNRLGNNLVLLIGEIFLLIGMTWTALSDLSAGYWLAIALPMTVIGLGQGLVLAPVTSAGLYQAPNHLSGIASGLTNTAHQVGGPIGLSLIVATTTKYHGEIGMMALYTGIALIVVASLVTRKVGK</sequence>
<keyword evidence="2" id="KW-0813">Transport</keyword>
<dbReference type="InterPro" id="IPR020846">
    <property type="entry name" value="MFS_dom"/>
</dbReference>
<accession>A0ABS5QNS4</accession>
<protein>
    <submittedName>
        <fullName evidence="9">MFS transporter</fullName>
    </submittedName>
</protein>
<evidence type="ECO:0000256" key="7">
    <source>
        <dbReference type="SAM" id="Phobius"/>
    </source>
</evidence>
<evidence type="ECO:0000256" key="5">
    <source>
        <dbReference type="ARBA" id="ARBA00022989"/>
    </source>
</evidence>
<evidence type="ECO:0000256" key="2">
    <source>
        <dbReference type="ARBA" id="ARBA00022448"/>
    </source>
</evidence>
<evidence type="ECO:0000313" key="10">
    <source>
        <dbReference type="Proteomes" id="UP001519418"/>
    </source>
</evidence>
<evidence type="ECO:0000256" key="1">
    <source>
        <dbReference type="ARBA" id="ARBA00004651"/>
    </source>
</evidence>
<dbReference type="PANTHER" id="PTHR42718:SF46">
    <property type="entry name" value="BLR6921 PROTEIN"/>
    <property type="match status" value="1"/>
</dbReference>
<dbReference type="PANTHER" id="PTHR42718">
    <property type="entry name" value="MAJOR FACILITATOR SUPERFAMILY MULTIDRUG TRANSPORTER MFSC"/>
    <property type="match status" value="1"/>
</dbReference>
<feature type="transmembrane region" description="Helical" evidence="7">
    <location>
        <begin position="112"/>
        <end position="130"/>
    </location>
</feature>
<evidence type="ECO:0000259" key="8">
    <source>
        <dbReference type="PROSITE" id="PS50850"/>
    </source>
</evidence>
<dbReference type="Pfam" id="PF07690">
    <property type="entry name" value="MFS_1"/>
    <property type="match status" value="1"/>
</dbReference>
<dbReference type="Gene3D" id="1.20.1250.20">
    <property type="entry name" value="MFS general substrate transporter like domains"/>
    <property type="match status" value="1"/>
</dbReference>
<feature type="transmembrane region" description="Helical" evidence="7">
    <location>
        <begin position="20"/>
        <end position="40"/>
    </location>
</feature>
<dbReference type="PROSITE" id="PS00216">
    <property type="entry name" value="SUGAR_TRANSPORT_1"/>
    <property type="match status" value="1"/>
</dbReference>
<feature type="transmembrane region" description="Helical" evidence="7">
    <location>
        <begin position="203"/>
        <end position="220"/>
    </location>
</feature>
<feature type="transmembrane region" description="Helical" evidence="7">
    <location>
        <begin position="291"/>
        <end position="313"/>
    </location>
</feature>
<dbReference type="PROSITE" id="PS50850">
    <property type="entry name" value="MFS"/>
    <property type="match status" value="1"/>
</dbReference>
<feature type="transmembrane region" description="Helical" evidence="7">
    <location>
        <begin position="349"/>
        <end position="370"/>
    </location>
</feature>
<dbReference type="Proteomes" id="UP001519418">
    <property type="component" value="Unassembled WGS sequence"/>
</dbReference>
<dbReference type="InterPro" id="IPR036259">
    <property type="entry name" value="MFS_trans_sf"/>
</dbReference>
<dbReference type="InterPro" id="IPR005829">
    <property type="entry name" value="Sugar_transporter_CS"/>
</dbReference>
<evidence type="ECO:0000256" key="4">
    <source>
        <dbReference type="ARBA" id="ARBA00022692"/>
    </source>
</evidence>
<dbReference type="Gene3D" id="1.20.1720.10">
    <property type="entry name" value="Multidrug resistance protein D"/>
    <property type="match status" value="1"/>
</dbReference>
<feature type="transmembrane region" description="Helical" evidence="7">
    <location>
        <begin position="325"/>
        <end position="343"/>
    </location>
</feature>
<keyword evidence="5 7" id="KW-1133">Transmembrane helix</keyword>
<dbReference type="EMBL" id="JAAMFI010000001">
    <property type="protein sequence ID" value="MBS9334691.1"/>
    <property type="molecule type" value="Genomic_DNA"/>
</dbReference>
<name>A0ABS5QNS4_9LACO</name>
<organism evidence="9 10">
    <name type="scientific">Fructobacillus papyriferae</name>
    <dbReference type="NCBI Taxonomy" id="2713171"/>
    <lineage>
        <taxon>Bacteria</taxon>
        <taxon>Bacillati</taxon>
        <taxon>Bacillota</taxon>
        <taxon>Bacilli</taxon>
        <taxon>Lactobacillales</taxon>
        <taxon>Lactobacillaceae</taxon>
        <taxon>Fructobacillus</taxon>
    </lineage>
</organism>
<evidence type="ECO:0000313" key="9">
    <source>
        <dbReference type="EMBL" id="MBS9334691.1"/>
    </source>
</evidence>
<feature type="transmembrane region" description="Helical" evidence="7">
    <location>
        <begin position="173"/>
        <end position="191"/>
    </location>
</feature>
<feature type="transmembrane region" description="Helical" evidence="7">
    <location>
        <begin position="226"/>
        <end position="243"/>
    </location>
</feature>
<dbReference type="SUPFAM" id="SSF103473">
    <property type="entry name" value="MFS general substrate transporter"/>
    <property type="match status" value="1"/>
</dbReference>
<feature type="transmembrane region" description="Helical" evidence="7">
    <location>
        <begin position="418"/>
        <end position="436"/>
    </location>
</feature>
<comment type="caution">
    <text evidence="9">The sequence shown here is derived from an EMBL/GenBank/DDBJ whole genome shotgun (WGS) entry which is preliminary data.</text>
</comment>
<keyword evidence="3" id="KW-1003">Cell membrane</keyword>
<reference evidence="9 10" key="1">
    <citation type="submission" date="2020-02" db="EMBL/GenBank/DDBJ databases">
        <title>Fructobacillus sp. isolated from paper mulberry of Taiwan.</title>
        <authorList>
            <person name="Lin S.-T."/>
        </authorList>
    </citation>
    <scope>NUCLEOTIDE SEQUENCE [LARGE SCALE GENOMIC DNA]</scope>
    <source>
        <strain evidence="9 10">M1-10</strain>
    </source>
</reference>
<dbReference type="CDD" id="cd17321">
    <property type="entry name" value="MFS_MMR_MDR_like"/>
    <property type="match status" value="1"/>
</dbReference>
<evidence type="ECO:0000256" key="6">
    <source>
        <dbReference type="ARBA" id="ARBA00023136"/>
    </source>
</evidence>
<feature type="domain" description="Major facilitator superfamily (MFS) profile" evidence="8">
    <location>
        <begin position="17"/>
        <end position="442"/>
    </location>
</feature>
<keyword evidence="6 7" id="KW-0472">Membrane</keyword>
<comment type="subcellular location">
    <subcellularLocation>
        <location evidence="1">Cell membrane</location>
        <topology evidence="1">Multi-pass membrane protein</topology>
    </subcellularLocation>
</comment>